<name>A8S4M2_ENTBW</name>
<proteinExistence type="predicted"/>
<reference evidence="1 2" key="2">
    <citation type="submission" date="2007-09" db="EMBL/GenBank/DDBJ databases">
        <title>Draft genome sequence of Clostridium bolteae (ATCC BAA-613).</title>
        <authorList>
            <person name="Sudarsanam P."/>
            <person name="Ley R."/>
            <person name="Guruge J."/>
            <person name="Turnbaugh P.J."/>
            <person name="Mahowald M."/>
            <person name="Liep D."/>
            <person name="Gordon J."/>
        </authorList>
    </citation>
    <scope>NUCLEOTIDE SEQUENCE [LARGE SCALE GENOMIC DNA]</scope>
    <source>
        <strain evidence="2">ATCC BAA-613 / DSM 15670 / CCUG 46953 / JCM 12243 / WAL 16351</strain>
    </source>
</reference>
<protein>
    <submittedName>
        <fullName evidence="1">Uncharacterized protein</fullName>
    </submittedName>
</protein>
<evidence type="ECO:0000313" key="1">
    <source>
        <dbReference type="EMBL" id="EDP12791.1"/>
    </source>
</evidence>
<reference evidence="1 2" key="1">
    <citation type="submission" date="2007-08" db="EMBL/GenBank/DDBJ databases">
        <authorList>
            <person name="Fulton L."/>
            <person name="Clifton S."/>
            <person name="Fulton B."/>
            <person name="Xu J."/>
            <person name="Minx P."/>
            <person name="Pepin K.H."/>
            <person name="Johnson M."/>
            <person name="Thiruvilangam P."/>
            <person name="Bhonagiri V."/>
            <person name="Nash W.E."/>
            <person name="Mardis E.R."/>
            <person name="Wilson R.K."/>
        </authorList>
    </citation>
    <scope>NUCLEOTIDE SEQUENCE [LARGE SCALE GENOMIC DNA]</scope>
    <source>
        <strain evidence="2">ATCC BAA-613 / DSM 15670 / CCUG 46953 / JCM 12243 / WAL 16351</strain>
    </source>
</reference>
<dbReference type="PaxDb" id="411902-CLOBOL_07021"/>
<evidence type="ECO:0000313" key="2">
    <source>
        <dbReference type="Proteomes" id="UP000005396"/>
    </source>
</evidence>
<dbReference type="AlphaFoldDB" id="A8S4M2"/>
<gene>
    <name evidence="1" type="ORF">CLOBOL_07021</name>
</gene>
<dbReference type="Proteomes" id="UP000005396">
    <property type="component" value="Unassembled WGS sequence"/>
</dbReference>
<accession>A8S4M2</accession>
<sequence>MHKKIKINYTLTSIMFNAILLNKGRDKPLHQSSFYFFYTFDKPFY</sequence>
<organism evidence="1 2">
    <name type="scientific">Enterocloster bolteae (strain ATCC BAA-613 / DSM 15670 / CCUG 46953 / JCM 12243 / WAL 16351)</name>
    <name type="common">Clostridium bolteae</name>
    <dbReference type="NCBI Taxonomy" id="411902"/>
    <lineage>
        <taxon>Bacteria</taxon>
        <taxon>Bacillati</taxon>
        <taxon>Bacillota</taxon>
        <taxon>Clostridia</taxon>
        <taxon>Lachnospirales</taxon>
        <taxon>Lachnospiraceae</taxon>
        <taxon>Enterocloster</taxon>
    </lineage>
</organism>
<dbReference type="HOGENOM" id="CLU_3198028_0_0_9"/>
<comment type="caution">
    <text evidence="1">The sequence shown here is derived from an EMBL/GenBank/DDBJ whole genome shotgun (WGS) entry which is preliminary data.</text>
</comment>
<dbReference type="EMBL" id="ABCC02000069">
    <property type="protein sequence ID" value="EDP12791.1"/>
    <property type="molecule type" value="Genomic_DNA"/>
</dbReference>